<feature type="transmembrane region" description="Helical" evidence="12">
    <location>
        <begin position="408"/>
        <end position="427"/>
    </location>
</feature>
<evidence type="ECO:0000256" key="11">
    <source>
        <dbReference type="PIRNR" id="PIRNR016636"/>
    </source>
</evidence>
<comment type="subcellular location">
    <subcellularLocation>
        <location evidence="1">Cell membrane</location>
        <topology evidence="1">Multi-pass membrane protein</topology>
    </subcellularLocation>
</comment>
<dbReference type="PIRSF" id="PIRSF016636">
    <property type="entry name" value="AlgI_DltB"/>
    <property type="match status" value="1"/>
</dbReference>
<comment type="pathway">
    <text evidence="2">Glycan biosynthesis; alginate biosynthesis.</text>
</comment>
<dbReference type="PANTHER" id="PTHR13285">
    <property type="entry name" value="ACYLTRANSFERASE"/>
    <property type="match status" value="1"/>
</dbReference>
<evidence type="ECO:0000256" key="1">
    <source>
        <dbReference type="ARBA" id="ARBA00004651"/>
    </source>
</evidence>
<name>A0ABT2ZNB7_9RHOB</name>
<dbReference type="PANTHER" id="PTHR13285:SF18">
    <property type="entry name" value="PROTEIN-CYSTEINE N-PALMITOYLTRANSFERASE RASP"/>
    <property type="match status" value="1"/>
</dbReference>
<dbReference type="RefSeq" id="WP_263739808.1">
    <property type="nucleotide sequence ID" value="NZ_JAOWKZ010000002.1"/>
</dbReference>
<dbReference type="Proteomes" id="UP001652564">
    <property type="component" value="Unassembled WGS sequence"/>
</dbReference>
<feature type="transmembrane region" description="Helical" evidence="12">
    <location>
        <begin position="319"/>
        <end position="336"/>
    </location>
</feature>
<accession>A0ABT2ZNB7</accession>
<keyword evidence="7" id="KW-0016">Alginate biosynthesis</keyword>
<dbReference type="InterPro" id="IPR024194">
    <property type="entry name" value="Ac/AlaTfrase_AlgI/DltB"/>
</dbReference>
<dbReference type="InterPro" id="IPR028362">
    <property type="entry name" value="AlgI"/>
</dbReference>
<sequence>MLFNTLEFLLFLPIAVVIFWRLPVRFRLPWLVLASIVFYGSFGLENLIHLSAIVIIVLIVGHVLKAESPVVRCLALWSGTLAILALMGLLKYYDPLAAGTGALPALGLTSPVGFSFYAFTAIALIIDRYRDPGAQPNDAQDVLYLTWFPKILAGPIERIGPFVNELTDTSPLTWPQFATGCQLILWGLVKKVVIADNLAPFVDRTYAIPAYAVPLELIIASYFFAFQIYCDFSGYTDIARGTSRLFGINLSENFRRSYFAHSIGEFWSRRWHVSLADWFRDYVYYPIAGPDRKTWRMYAGLMIVFMLSGIWHAGLGYGIGWGFIVWGLLNGIYIWGERALNPVRKRFRKLLGKTWAAKIHTALAVLVVFHLILISWVFFRAGNLGDATMILTRIWQNLPELPSLLPRYPFTSEHVLLGSLIAALLAVETVLERHGIEDRFAAAPRALRWLIWYACLFALIFLGRWQSEAFVYMQF</sequence>
<evidence type="ECO:0000256" key="8">
    <source>
        <dbReference type="ARBA" id="ARBA00022989"/>
    </source>
</evidence>
<keyword evidence="9 11" id="KW-0472">Membrane</keyword>
<evidence type="ECO:0000256" key="4">
    <source>
        <dbReference type="ARBA" id="ARBA00016084"/>
    </source>
</evidence>
<evidence type="ECO:0000256" key="5">
    <source>
        <dbReference type="ARBA" id="ARBA00022475"/>
    </source>
</evidence>
<keyword evidence="11" id="KW-0012">Acyltransferase</keyword>
<feature type="transmembrane region" description="Helical" evidence="12">
    <location>
        <begin position="7"/>
        <end position="24"/>
    </location>
</feature>
<evidence type="ECO:0000256" key="12">
    <source>
        <dbReference type="SAM" id="Phobius"/>
    </source>
</evidence>
<comment type="similarity">
    <text evidence="3 11">Belongs to the membrane-bound acyltransferase family.</text>
</comment>
<feature type="transmembrane region" description="Helical" evidence="12">
    <location>
        <begin position="73"/>
        <end position="93"/>
    </location>
</feature>
<dbReference type="InterPro" id="IPR004299">
    <property type="entry name" value="MBOAT_fam"/>
</dbReference>
<keyword evidence="14" id="KW-1185">Reference proteome</keyword>
<gene>
    <name evidence="13" type="ORF">OEZ71_10020</name>
</gene>
<keyword evidence="6 12" id="KW-0812">Transmembrane</keyword>
<feature type="transmembrane region" description="Helical" evidence="12">
    <location>
        <begin position="357"/>
        <end position="379"/>
    </location>
</feature>
<keyword evidence="11" id="KW-0808">Transferase</keyword>
<feature type="transmembrane region" description="Helical" evidence="12">
    <location>
        <begin position="295"/>
        <end position="313"/>
    </location>
</feature>
<feature type="transmembrane region" description="Helical" evidence="12">
    <location>
        <begin position="36"/>
        <end position="61"/>
    </location>
</feature>
<evidence type="ECO:0000256" key="3">
    <source>
        <dbReference type="ARBA" id="ARBA00010323"/>
    </source>
</evidence>
<evidence type="ECO:0000256" key="2">
    <source>
        <dbReference type="ARBA" id="ARBA00005182"/>
    </source>
</evidence>
<evidence type="ECO:0000313" key="13">
    <source>
        <dbReference type="EMBL" id="MCV2872629.1"/>
    </source>
</evidence>
<dbReference type="PIRSF" id="PIRSF500217">
    <property type="entry name" value="AlgI"/>
    <property type="match status" value="1"/>
</dbReference>
<comment type="caution">
    <text evidence="13">The sequence shown here is derived from an EMBL/GenBank/DDBJ whole genome shotgun (WGS) entry which is preliminary data.</text>
</comment>
<evidence type="ECO:0000256" key="6">
    <source>
        <dbReference type="ARBA" id="ARBA00022692"/>
    </source>
</evidence>
<evidence type="ECO:0000256" key="9">
    <source>
        <dbReference type="ARBA" id="ARBA00023136"/>
    </source>
</evidence>
<keyword evidence="5 11" id="KW-1003">Cell membrane</keyword>
<protein>
    <recommendedName>
        <fullName evidence="4">Probable alginate O-acetylase AlgI</fullName>
    </recommendedName>
    <alternativeName>
        <fullName evidence="10">Alginate biosynthesis protein AlgI</fullName>
    </alternativeName>
</protein>
<reference evidence="13 14" key="1">
    <citation type="submission" date="2022-10" db="EMBL/GenBank/DDBJ databases">
        <title>Defluviimonas sp. nov., isolated from ocean surface sediments.</title>
        <authorList>
            <person name="He W."/>
            <person name="Wang L."/>
            <person name="Zhang D.-F."/>
        </authorList>
    </citation>
    <scope>NUCLEOTIDE SEQUENCE [LARGE SCALE GENOMIC DNA]</scope>
    <source>
        <strain evidence="13 14">WL0050</strain>
    </source>
</reference>
<feature type="transmembrane region" description="Helical" evidence="12">
    <location>
        <begin position="447"/>
        <end position="465"/>
    </location>
</feature>
<evidence type="ECO:0000256" key="10">
    <source>
        <dbReference type="ARBA" id="ARBA00031030"/>
    </source>
</evidence>
<keyword evidence="8 12" id="KW-1133">Transmembrane helix</keyword>
<dbReference type="InterPro" id="IPR051085">
    <property type="entry name" value="MB_O-acyltransferase"/>
</dbReference>
<evidence type="ECO:0000256" key="7">
    <source>
        <dbReference type="ARBA" id="ARBA00022841"/>
    </source>
</evidence>
<organism evidence="13 14">
    <name type="scientific">Albidovulum litorale</name>
    <dbReference type="NCBI Taxonomy" id="2984134"/>
    <lineage>
        <taxon>Bacteria</taxon>
        <taxon>Pseudomonadati</taxon>
        <taxon>Pseudomonadota</taxon>
        <taxon>Alphaproteobacteria</taxon>
        <taxon>Rhodobacterales</taxon>
        <taxon>Paracoccaceae</taxon>
        <taxon>Albidovulum</taxon>
    </lineage>
</organism>
<dbReference type="Pfam" id="PF03062">
    <property type="entry name" value="MBOAT"/>
    <property type="match status" value="1"/>
</dbReference>
<evidence type="ECO:0000313" key="14">
    <source>
        <dbReference type="Proteomes" id="UP001652564"/>
    </source>
</evidence>
<feature type="transmembrane region" description="Helical" evidence="12">
    <location>
        <begin position="105"/>
        <end position="126"/>
    </location>
</feature>
<dbReference type="EMBL" id="JAOWKZ010000002">
    <property type="protein sequence ID" value="MCV2872629.1"/>
    <property type="molecule type" value="Genomic_DNA"/>
</dbReference>
<proteinExistence type="inferred from homology"/>